<accession>A0ABR3EXI3</accession>
<name>A0ABR3EXI3_9AGAR</name>
<evidence type="ECO:0000313" key="4">
    <source>
        <dbReference type="Proteomes" id="UP001465976"/>
    </source>
</evidence>
<keyword evidence="4" id="KW-1185">Reference proteome</keyword>
<dbReference type="EMBL" id="JBAHYK010001537">
    <property type="protein sequence ID" value="KAL0567633.1"/>
    <property type="molecule type" value="Genomic_DNA"/>
</dbReference>
<gene>
    <name evidence="3" type="ORF">V5O48_014366</name>
</gene>
<sequence>MPPIQRTAGGSRKVTKGYGNSGMTVGITKQEYNISKTVEELQMENKRLRAMFVALNFDGRAHFQSSTDSPFYDGDDGYKDEDHYFPTDAAPPPGQEGIMHSNGRGDMFEDLFTDMMYHSKKRADDRTRHDRTEKQTQSWTRQHEALVGAYMLFRPNGAPNPISAEASDRDFEIITYSIYGRSNEIFEHPHNSHSINESLVSLGYLGGAPEQPAVAFELSTLEVYRQLHRVCPSLSVEAFSRVLQHMSGEPRHTHLEDQLRIAYDEFLAIKRSIDSRCAQALARDSDSYFVQNICPPCTYELVGEIALFPRILLAVDGNNSLKMVNSDHKRGEARTDTRSLSDPRWLEPEEVDLFKDEVQNAQCGSTKHDIRLNFRLRSDPAWLNVNETEDLRQCIDVCVDRWKAAAPDAQKRMWSFFAVTGIFVAVCRHGHLYVVCDMVKSGELMKYPLAVVNKILERYGKDLAIGYDIMCAFYKTMQRSGKLGHKVAALCLQGVVPAFHGHAHNRKCQLFWHPMYIPGLGLTDFEEWHFAYNQYREALRRLAGLIPLFNKHCQQLQLTPEACEQLLNDKREHFVRDIVEEPGLAMRLDYAKLLTKLQAQEVVASEFWAIYDKITKDCRGYSSTDINRACARKNSARKRAAAIEKEVSDFEIDNAIPSRWKLDGPEYRAAVKNMNGRVYRRALERLERLVVQRLLELTKLNMSNTGYKQRVKISQALTSRAEAIKKAIGKYNKAADLLTPAHEHIDWAKIVQMVSLADFDLLKHPDLNLGELTWAQERYREVMHEHFQILRAQEEITRLNAERSASECGDATLAWELQWRRSNLLRIHTDVAERLVQTSRLKGFTGDLCPGRRIGRDSTITDNAPLPTWAVSVVRLQRIDERLMRRDMAVSPDPESSDSDSDLDLNSISSDIEGSDDRADRAGRLISLLEKWSVS</sequence>
<dbReference type="PANTHER" id="PTHR33096">
    <property type="entry name" value="CXC2 DOMAIN-CONTAINING PROTEIN"/>
    <property type="match status" value="1"/>
</dbReference>
<dbReference type="Pfam" id="PF18758">
    <property type="entry name" value="KDZ"/>
    <property type="match status" value="1"/>
</dbReference>
<dbReference type="PANTHER" id="PTHR33096:SF1">
    <property type="entry name" value="CXC1-LIKE CYSTEINE CLUSTER ASSOCIATED WITH KDZ TRANSPOSASES DOMAIN-CONTAINING PROTEIN"/>
    <property type="match status" value="1"/>
</dbReference>
<dbReference type="InterPro" id="IPR040521">
    <property type="entry name" value="KDZ"/>
</dbReference>
<proteinExistence type="predicted"/>
<evidence type="ECO:0000256" key="2">
    <source>
        <dbReference type="SAM" id="MobiDB-lite"/>
    </source>
</evidence>
<dbReference type="Proteomes" id="UP001465976">
    <property type="component" value="Unassembled WGS sequence"/>
</dbReference>
<reference evidence="3 4" key="1">
    <citation type="submission" date="2024-02" db="EMBL/GenBank/DDBJ databases">
        <title>A draft genome for the cacao thread blight pathogen Marasmius crinis-equi.</title>
        <authorList>
            <person name="Cohen S.P."/>
            <person name="Baruah I.K."/>
            <person name="Amoako-Attah I."/>
            <person name="Bukari Y."/>
            <person name="Meinhardt L.W."/>
            <person name="Bailey B.A."/>
        </authorList>
    </citation>
    <scope>NUCLEOTIDE SEQUENCE [LARGE SCALE GENOMIC DNA]</scope>
    <source>
        <strain evidence="3 4">GH-76</strain>
    </source>
</reference>
<evidence type="ECO:0000256" key="1">
    <source>
        <dbReference type="SAM" id="Coils"/>
    </source>
</evidence>
<comment type="caution">
    <text evidence="3">The sequence shown here is derived from an EMBL/GenBank/DDBJ whole genome shotgun (WGS) entry which is preliminary data.</text>
</comment>
<organism evidence="3 4">
    <name type="scientific">Marasmius crinis-equi</name>
    <dbReference type="NCBI Taxonomy" id="585013"/>
    <lineage>
        <taxon>Eukaryota</taxon>
        <taxon>Fungi</taxon>
        <taxon>Dikarya</taxon>
        <taxon>Basidiomycota</taxon>
        <taxon>Agaricomycotina</taxon>
        <taxon>Agaricomycetes</taxon>
        <taxon>Agaricomycetidae</taxon>
        <taxon>Agaricales</taxon>
        <taxon>Marasmiineae</taxon>
        <taxon>Marasmiaceae</taxon>
        <taxon>Marasmius</taxon>
    </lineage>
</organism>
<protein>
    <recommendedName>
        <fullName evidence="5">CxC2-like cysteine cluster KDZ transposase-associated domain-containing protein</fullName>
    </recommendedName>
</protein>
<evidence type="ECO:0000313" key="3">
    <source>
        <dbReference type="EMBL" id="KAL0567633.1"/>
    </source>
</evidence>
<feature type="coiled-coil region" evidence="1">
    <location>
        <begin position="626"/>
        <end position="653"/>
    </location>
</feature>
<feature type="region of interest" description="Disordered" evidence="2">
    <location>
        <begin position="885"/>
        <end position="918"/>
    </location>
</feature>
<evidence type="ECO:0008006" key="5">
    <source>
        <dbReference type="Google" id="ProtNLM"/>
    </source>
</evidence>
<keyword evidence="1" id="KW-0175">Coiled coil</keyword>
<feature type="region of interest" description="Disordered" evidence="2">
    <location>
        <begin position="1"/>
        <end position="20"/>
    </location>
</feature>